<comment type="subcellular location">
    <subcellularLocation>
        <location evidence="8">Cytoplasm</location>
    </subcellularLocation>
</comment>
<dbReference type="InterPro" id="IPR003136">
    <property type="entry name" value="Cytidylate_kin"/>
</dbReference>
<evidence type="ECO:0000256" key="3">
    <source>
        <dbReference type="ARBA" id="ARBA00022741"/>
    </source>
</evidence>
<keyword evidence="2 8" id="KW-0808">Transferase</keyword>
<evidence type="ECO:0000256" key="6">
    <source>
        <dbReference type="ARBA" id="ARBA00047615"/>
    </source>
</evidence>
<evidence type="ECO:0000256" key="1">
    <source>
        <dbReference type="ARBA" id="ARBA00009427"/>
    </source>
</evidence>
<feature type="binding site" evidence="8">
    <location>
        <begin position="15"/>
        <end position="23"/>
    </location>
    <ligand>
        <name>ATP</name>
        <dbReference type="ChEBI" id="CHEBI:30616"/>
    </ligand>
</feature>
<dbReference type="AlphaFoldDB" id="A0A4Z0R5U0"/>
<gene>
    <name evidence="8" type="primary">cmk</name>
    <name evidence="10" type="ORF">E4K67_13375</name>
</gene>
<organism evidence="10 11">
    <name type="scientific">Desulfosporosinus fructosivorans</name>
    <dbReference type="NCBI Taxonomy" id="2018669"/>
    <lineage>
        <taxon>Bacteria</taxon>
        <taxon>Bacillati</taxon>
        <taxon>Bacillota</taxon>
        <taxon>Clostridia</taxon>
        <taxon>Eubacteriales</taxon>
        <taxon>Desulfitobacteriaceae</taxon>
        <taxon>Desulfosporosinus</taxon>
    </lineage>
</organism>
<dbReference type="GO" id="GO:0005524">
    <property type="term" value="F:ATP binding"/>
    <property type="evidence" value="ECO:0007669"/>
    <property type="project" value="UniProtKB-UniRule"/>
</dbReference>
<comment type="caution">
    <text evidence="10">The sequence shown here is derived from an EMBL/GenBank/DDBJ whole genome shotgun (WGS) entry which is preliminary data.</text>
</comment>
<dbReference type="RefSeq" id="WP_135547475.1">
    <property type="nucleotide sequence ID" value="NZ_SPQQ01000004.1"/>
</dbReference>
<comment type="catalytic activity">
    <reaction evidence="7 8">
        <text>CMP + ATP = CDP + ADP</text>
        <dbReference type="Rhea" id="RHEA:11600"/>
        <dbReference type="ChEBI" id="CHEBI:30616"/>
        <dbReference type="ChEBI" id="CHEBI:58069"/>
        <dbReference type="ChEBI" id="CHEBI:60377"/>
        <dbReference type="ChEBI" id="CHEBI:456216"/>
        <dbReference type="EC" id="2.7.4.25"/>
    </reaction>
</comment>
<dbReference type="Gene3D" id="3.40.50.300">
    <property type="entry name" value="P-loop containing nucleotide triphosphate hydrolases"/>
    <property type="match status" value="1"/>
</dbReference>
<keyword evidence="4 8" id="KW-0418">Kinase</keyword>
<dbReference type="EC" id="2.7.4.25" evidence="8"/>
<comment type="catalytic activity">
    <reaction evidence="6 8">
        <text>dCMP + ATP = dCDP + ADP</text>
        <dbReference type="Rhea" id="RHEA:25094"/>
        <dbReference type="ChEBI" id="CHEBI:30616"/>
        <dbReference type="ChEBI" id="CHEBI:57566"/>
        <dbReference type="ChEBI" id="CHEBI:58593"/>
        <dbReference type="ChEBI" id="CHEBI:456216"/>
        <dbReference type="EC" id="2.7.4.25"/>
    </reaction>
</comment>
<feature type="domain" description="Cytidylate kinase" evidence="9">
    <location>
        <begin position="11"/>
        <end position="222"/>
    </location>
</feature>
<dbReference type="HAMAP" id="MF_00238">
    <property type="entry name" value="Cytidyl_kinase_type1"/>
    <property type="match status" value="1"/>
</dbReference>
<dbReference type="EMBL" id="SPQQ01000004">
    <property type="protein sequence ID" value="TGE37705.1"/>
    <property type="molecule type" value="Genomic_DNA"/>
</dbReference>
<dbReference type="OrthoDB" id="9807434at2"/>
<reference evidence="10 11" key="1">
    <citation type="submission" date="2019-03" db="EMBL/GenBank/DDBJ databases">
        <title>Draft Genome Sequence of Desulfosporosinus fructosivorans Strain 63.6F, Isolated from Marine Sediment in the Baltic Sea.</title>
        <authorList>
            <person name="Hausmann B."/>
            <person name="Vandieken V."/>
            <person name="Pjevac P."/>
            <person name="Schreck K."/>
            <person name="Herbold C.W."/>
            <person name="Loy A."/>
        </authorList>
    </citation>
    <scope>NUCLEOTIDE SEQUENCE [LARGE SCALE GENOMIC DNA]</scope>
    <source>
        <strain evidence="10 11">63.6F</strain>
    </source>
</reference>
<evidence type="ECO:0000313" key="10">
    <source>
        <dbReference type="EMBL" id="TGE37705.1"/>
    </source>
</evidence>
<dbReference type="GO" id="GO:0005829">
    <property type="term" value="C:cytosol"/>
    <property type="evidence" value="ECO:0007669"/>
    <property type="project" value="TreeGrafter"/>
</dbReference>
<dbReference type="Proteomes" id="UP000298460">
    <property type="component" value="Unassembled WGS sequence"/>
</dbReference>
<dbReference type="CDD" id="cd02020">
    <property type="entry name" value="CMPK"/>
    <property type="match status" value="1"/>
</dbReference>
<dbReference type="GO" id="GO:0036430">
    <property type="term" value="F:CMP kinase activity"/>
    <property type="evidence" value="ECO:0007669"/>
    <property type="project" value="RHEA"/>
</dbReference>
<dbReference type="Pfam" id="PF02224">
    <property type="entry name" value="Cytidylate_kin"/>
    <property type="match status" value="1"/>
</dbReference>
<dbReference type="InterPro" id="IPR011994">
    <property type="entry name" value="Cytidylate_kinase_dom"/>
</dbReference>
<evidence type="ECO:0000256" key="7">
    <source>
        <dbReference type="ARBA" id="ARBA00048478"/>
    </source>
</evidence>
<comment type="similarity">
    <text evidence="1 8">Belongs to the cytidylate kinase family. Type 1 subfamily.</text>
</comment>
<name>A0A4Z0R5U0_9FIRM</name>
<dbReference type="GO" id="GO:0015949">
    <property type="term" value="P:nucleobase-containing small molecule interconversion"/>
    <property type="evidence" value="ECO:0007669"/>
    <property type="project" value="TreeGrafter"/>
</dbReference>
<dbReference type="GO" id="GO:0006220">
    <property type="term" value="P:pyrimidine nucleotide metabolic process"/>
    <property type="evidence" value="ECO:0007669"/>
    <property type="project" value="UniProtKB-UniRule"/>
</dbReference>
<evidence type="ECO:0000256" key="5">
    <source>
        <dbReference type="ARBA" id="ARBA00022840"/>
    </source>
</evidence>
<dbReference type="SUPFAM" id="SSF52540">
    <property type="entry name" value="P-loop containing nucleoside triphosphate hydrolases"/>
    <property type="match status" value="1"/>
</dbReference>
<sequence>MKQRQQQALQIAIDGPAGAGKSTVAKLLAKQLNLFYVDTGAMYRAIAYKALMNKVPLEDEHSVTQIAKSAEVVLDHSAEGTVWCDGENVTQAIRNPEISRAVSTVAAYVGVRERLVELQRWEAKRGGVVMDGRDIGTHVLPDASLKIFLTATLQERANRRWVELEKAGKNVPYEEVAQDMQKRDRKDMEREVSPLEPAQDAVILDTTGLGVEEIVVKIVALTRRVDDDVI</sequence>
<evidence type="ECO:0000256" key="2">
    <source>
        <dbReference type="ARBA" id="ARBA00022679"/>
    </source>
</evidence>
<keyword evidence="5 8" id="KW-0067">ATP-binding</keyword>
<dbReference type="InterPro" id="IPR027417">
    <property type="entry name" value="P-loop_NTPase"/>
</dbReference>
<dbReference type="PANTHER" id="PTHR21299:SF2">
    <property type="entry name" value="CYTIDYLATE KINASE"/>
    <property type="match status" value="1"/>
</dbReference>
<dbReference type="GO" id="GO:0036431">
    <property type="term" value="F:dCMP kinase activity"/>
    <property type="evidence" value="ECO:0007669"/>
    <property type="project" value="InterPro"/>
</dbReference>
<dbReference type="NCBIfam" id="TIGR00017">
    <property type="entry name" value="cmk"/>
    <property type="match status" value="1"/>
</dbReference>
<evidence type="ECO:0000256" key="4">
    <source>
        <dbReference type="ARBA" id="ARBA00022777"/>
    </source>
</evidence>
<accession>A0A4Z0R5U0</accession>
<proteinExistence type="inferred from homology"/>
<keyword evidence="11" id="KW-1185">Reference proteome</keyword>
<keyword evidence="3 8" id="KW-0547">Nucleotide-binding</keyword>
<keyword evidence="8" id="KW-0963">Cytoplasm</keyword>
<evidence type="ECO:0000259" key="9">
    <source>
        <dbReference type="Pfam" id="PF02224"/>
    </source>
</evidence>
<evidence type="ECO:0000256" key="8">
    <source>
        <dbReference type="HAMAP-Rule" id="MF_00238"/>
    </source>
</evidence>
<evidence type="ECO:0000313" key="11">
    <source>
        <dbReference type="Proteomes" id="UP000298460"/>
    </source>
</evidence>
<dbReference type="PANTHER" id="PTHR21299">
    <property type="entry name" value="CYTIDYLATE KINASE/PANTOATE-BETA-ALANINE LIGASE"/>
    <property type="match status" value="1"/>
</dbReference>
<protein>
    <recommendedName>
        <fullName evidence="8">Cytidylate kinase</fullName>
        <shortName evidence="8">CK</shortName>
        <ecNumber evidence="8">2.7.4.25</ecNumber>
    </recommendedName>
    <alternativeName>
        <fullName evidence="8">Cytidine monophosphate kinase</fullName>
        <shortName evidence="8">CMP kinase</shortName>
    </alternativeName>
</protein>